<feature type="compositionally biased region" description="Polar residues" evidence="19">
    <location>
        <begin position="2174"/>
        <end position="2184"/>
    </location>
</feature>
<feature type="binding site" evidence="17">
    <location>
        <begin position="113"/>
        <end position="120"/>
    </location>
    <ligand>
        <name>ATP</name>
        <dbReference type="ChEBI" id="CHEBI:30616"/>
    </ligand>
</feature>
<protein>
    <recommendedName>
        <fullName evidence="2">chitin synthase</fullName>
        <ecNumber evidence="2">2.4.1.16</ecNumber>
    </recommendedName>
</protein>
<keyword evidence="5" id="KW-0808">Transferase</keyword>
<feature type="region of interest" description="Disordered" evidence="19">
    <location>
        <begin position="859"/>
        <end position="1022"/>
    </location>
</feature>
<dbReference type="Gene3D" id="1.20.120.720">
    <property type="entry name" value="Myosin VI head, motor domain, U50 subdomain"/>
    <property type="match status" value="1"/>
</dbReference>
<dbReference type="Pfam" id="PF23000">
    <property type="entry name" value="ChitinSynthase_IV_N"/>
    <property type="match status" value="1"/>
</dbReference>
<keyword evidence="6 20" id="KW-0812">Transmembrane</keyword>
<evidence type="ECO:0000256" key="8">
    <source>
        <dbReference type="ARBA" id="ARBA00022840"/>
    </source>
</evidence>
<evidence type="ECO:0000256" key="9">
    <source>
        <dbReference type="ARBA" id="ARBA00022989"/>
    </source>
</evidence>
<dbReference type="InterPro" id="IPR001609">
    <property type="entry name" value="Myosin_head_motor_dom-like"/>
</dbReference>
<dbReference type="GO" id="GO:0016459">
    <property type="term" value="C:myosin complex"/>
    <property type="evidence" value="ECO:0007669"/>
    <property type="project" value="UniProtKB-KW"/>
</dbReference>
<comment type="similarity">
    <text evidence="17">Belongs to the TRAFAC class myosin-kinesin ATPase superfamily. Myosin family.</text>
</comment>
<keyword evidence="3" id="KW-1003">Cell membrane</keyword>
<feature type="transmembrane region" description="Helical" evidence="20">
    <location>
        <begin position="1297"/>
        <end position="1318"/>
    </location>
</feature>
<comment type="catalytic activity">
    <reaction evidence="16">
        <text>[(1-&gt;4)-N-acetyl-beta-D-glucosaminyl](n) + UDP-N-acetyl-alpha-D-glucosamine = [(1-&gt;4)-N-acetyl-beta-D-glucosaminyl](n+1) + UDP + H(+)</text>
        <dbReference type="Rhea" id="RHEA:16637"/>
        <dbReference type="Rhea" id="RHEA-COMP:9593"/>
        <dbReference type="Rhea" id="RHEA-COMP:9595"/>
        <dbReference type="ChEBI" id="CHEBI:15378"/>
        <dbReference type="ChEBI" id="CHEBI:17029"/>
        <dbReference type="ChEBI" id="CHEBI:57705"/>
        <dbReference type="ChEBI" id="CHEBI:58223"/>
        <dbReference type="EC" id="2.4.1.16"/>
    </reaction>
</comment>
<evidence type="ECO:0000256" key="4">
    <source>
        <dbReference type="ARBA" id="ARBA00022676"/>
    </source>
</evidence>
<evidence type="ECO:0000256" key="10">
    <source>
        <dbReference type="ARBA" id="ARBA00023054"/>
    </source>
</evidence>
<dbReference type="CDD" id="cd04190">
    <property type="entry name" value="Chitin_synth_C"/>
    <property type="match status" value="1"/>
</dbReference>
<feature type="region of interest" description="Disordered" evidence="19">
    <location>
        <begin position="764"/>
        <end position="836"/>
    </location>
</feature>
<dbReference type="InterPro" id="IPR027417">
    <property type="entry name" value="P-loop_NTPase"/>
</dbReference>
<feature type="transmembrane region" description="Helical" evidence="20">
    <location>
        <begin position="2319"/>
        <end position="2338"/>
    </location>
</feature>
<dbReference type="SUPFAM" id="SSF53448">
    <property type="entry name" value="Nucleotide-diphospho-sugar transferases"/>
    <property type="match status" value="1"/>
</dbReference>
<dbReference type="Gene3D" id="1.20.58.530">
    <property type="match status" value="1"/>
</dbReference>
<dbReference type="PANTHER" id="PTHR22914:SF42">
    <property type="entry name" value="CHITIN SYNTHASE"/>
    <property type="match status" value="1"/>
</dbReference>
<evidence type="ECO:0000256" key="6">
    <source>
        <dbReference type="ARBA" id="ARBA00022692"/>
    </source>
</evidence>
<name>A0ABD3TGL2_SINWO</name>
<feature type="compositionally biased region" description="Polar residues" evidence="19">
    <location>
        <begin position="959"/>
        <end position="971"/>
    </location>
</feature>
<comment type="caution">
    <text evidence="22">The sequence shown here is derived from an EMBL/GenBank/DDBJ whole genome shotgun (WGS) entry which is preliminary data.</text>
</comment>
<evidence type="ECO:0000256" key="1">
    <source>
        <dbReference type="ARBA" id="ARBA00004651"/>
    </source>
</evidence>
<dbReference type="GO" id="GO:0005886">
    <property type="term" value="C:plasma membrane"/>
    <property type="evidence" value="ECO:0007669"/>
    <property type="project" value="UniProtKB-SubCell"/>
</dbReference>
<keyword evidence="8 17" id="KW-0067">ATP-binding</keyword>
<keyword evidence="7 17" id="KW-0547">Nucleotide-binding</keyword>
<dbReference type="InterPro" id="IPR004835">
    <property type="entry name" value="Chitin_synth"/>
</dbReference>
<feature type="transmembrane region" description="Helical" evidence="20">
    <location>
        <begin position="1953"/>
        <end position="1971"/>
    </location>
</feature>
<evidence type="ECO:0000256" key="19">
    <source>
        <dbReference type="SAM" id="MobiDB-lite"/>
    </source>
</evidence>
<feature type="transmembrane region" description="Helical" evidence="20">
    <location>
        <begin position="2374"/>
        <end position="2396"/>
    </location>
</feature>
<feature type="transmembrane region" description="Helical" evidence="20">
    <location>
        <begin position="1101"/>
        <end position="1125"/>
    </location>
</feature>
<reference evidence="22 23" key="1">
    <citation type="submission" date="2024-11" db="EMBL/GenBank/DDBJ databases">
        <title>Chromosome-level genome assembly of the freshwater bivalve Anodonta woodiana.</title>
        <authorList>
            <person name="Chen X."/>
        </authorList>
    </citation>
    <scope>NUCLEOTIDE SEQUENCE [LARGE SCALE GENOMIC DNA]</scope>
    <source>
        <strain evidence="22">MN2024</strain>
        <tissue evidence="22">Gills</tissue>
    </source>
</reference>
<comment type="subcellular location">
    <subcellularLocation>
        <location evidence="1">Cell membrane</location>
        <topology evidence="1">Multi-pass membrane protein</topology>
    </subcellularLocation>
</comment>
<evidence type="ECO:0000256" key="11">
    <source>
        <dbReference type="ARBA" id="ARBA00023123"/>
    </source>
</evidence>
<keyword evidence="11 17" id="KW-0518">Myosin</keyword>
<accession>A0ABD3TGL2</accession>
<dbReference type="InterPro" id="IPR036961">
    <property type="entry name" value="Kinesin_motor_dom_sf"/>
</dbReference>
<feature type="transmembrane region" description="Helical" evidence="20">
    <location>
        <begin position="1053"/>
        <end position="1074"/>
    </location>
</feature>
<dbReference type="GO" id="GO:0003779">
    <property type="term" value="F:actin binding"/>
    <property type="evidence" value="ECO:0007669"/>
    <property type="project" value="UniProtKB-KW"/>
</dbReference>
<keyword evidence="14" id="KW-0325">Glycoprotein</keyword>
<sequence length="2665" mass="308881">MAENEGGEWEGVEDAMHGNDDDLSQLAHLDNNTILDALKRRYQRDLIYTCCGDILLALNPCKEIPDLFSEDKHKEYDWDNFDQTPYPHVFHTAATAFRRMRETQTDQVIIVSGESGAGKTESAKYMVKHFVYMSKSNNKGLHEKIIKVNPLLEAFGNAKTKMNHNSSRFAKYLELSFKMDGNLERVIIRDYMLEKSRVVTRSANEGNFHIFYSLFHGAPAETLKELCLEKPIETYRIVKSDPDSLSMKDKYSHMYQEQLEILQRINTSPKMMLIMTAAVIHLTEICFKESSTEPGATEVVDLEPVANVANLLCLKPEDFVSALISTQITAGGNDVQKKKSPAEANVGRDALAKALYERMFQWIVRQINTDLHPEEHRGGDCQNIGIVDIAGFEKLDINSFEQFCINIANERLQNFMNGKVIQTELKIYKEEGIDVEEITFTNNDALISFLAKPGQSVLSTLDEQSKLLFGTDESFVNLLNTNFGSSEFYTKTKSRQPEFTIKHFAGQVLYTADGFIEKNRDQLNKELKDCLKQSSDDFISDLFSVRKGPTGTISATTYNYRQSRRPTEGGKILPNSNEKRKQIADLRRTMKAINQQKGSIRQRKQKNALPKEHTTVVSYFKASLVQLLEKMERAEQLFVRCLKPNVYLRQEDFKDHVVSDQLRYNGVSEIAKIRKTGFTHRKKYTDFIKRYGDIWPTVGRKDLDCKTATESILESLPKEYQRDYRLGNTMVFMKDKLVTWMEGEFHVYDEERRKKELEARKIKQEEERKNKEAERKRREEEVRKEKERKQKAEEERIKQAEEERIKKAEEERIRKEEEERIKKEEEERIRREEEDRIRKKKEDIIRREDEDRIRRKEEDRIRKEEKDRIKREEEEQKRIKHEEERNRILEEEKKRKEDKEKRKKEEEEQRIRKDEKKRQKDKERERKDKEERDKETEDNTTHKNESQQQNDETAETAEVQGTSGSWRSSQVGPGHTILTDLGKTVSYETDLPDRPPTPPITIDPNRENDYTEKSKKKQRPKEDKQFWDIFQVISREQKSRDVHEQRSLRVMKVVTYILIFGIVLFCAVAQKISLVRLMSDQKNINDNADPQTDFLVEIARYWLAFIAICIPYGLICISSLFKWLFGNMPAIQWTTLLFCMFMEGVHAGGIALFVFRILPELDTVRAILLLNAVGIIPSILSPICSSAVKRKKATENPCENFGNKTARLVFDVLSFIAQISVIPVIILFEYFPGDHAKKIEYNPARNVEVAFTIVMVSFSMWENFVDDRFCGSLGYKNGLKNFMLSLKFDLQESRPKITFFTSLIKIAVLLGAVYGIHFDLTDKKDQYFISHSQLAFNQINQLSIALKSSALILIITTFVGYYAAYTACKLDLQVFSFSLPLFLSTPVAFVLAYVDCLDKNGDFLGSFSAEKRYCGLDGGDGWNIWIFWWHMGNMVAIHLLDGKTRLVPNTREKERLSKVERLFTTPYYCSVFFEENLVLNRKRHNRRIFREFTSDDNIKKKVFYRMSEYDTSEALDNEGGSYEQKSQDRIPPMIYACATMWHENRREMVQLLKSLFRMDKDQFLRRNAEILSGKLDRDYYDYEAHIFFDDAMELNDNEEFVPNKFVKLFVELVEEAASCVHEKHMDIKDPYRIPTPYGGQLIWQMPGGNLLFLHMKDKNKIRHRKRWSQVMYMYYLLGFRIVRQCEELVVDAIENGKLNELLSWRATPNDTSANFGKSHVFQALDSEVVRRAENTYLLALDGDVDFTPGAVRLLLDRMKKSEETGAACGRIHPIGSGPIVWYQQFEYATAHWLQKATEHVLGCVLCSPGCFSLFRGSALMDDNVMRKYTILPTEAVHHLMYDQGEDRWLCTLLLQQGYRVDYAAASDAYTYAPEGFEEYFNQRRRWTPSTVANIVDLLGDYKNTISVNGNISMLYILYQFALLVSAMIGPATVLMMIAGAFRLVFYLTVEWSYVATLAPAVIYFVICFFLKPKWQILVGEIFTGMYAFIMMIVLVGTIVTAAREGIFHPSVIFLSFLVGVYIIAAILHPKEWFNIVYGLLYFILIPSGYLLLIIYSLVNLNIVSWGTREVPKKMTKQEMEAQKLEEEKKKKEKAEKPSFFGRLFPSAQIKDIFDTFRNMIDGQKEKQDESLINVMKTLTENLERLSNKGKNEQNNNEEAMTTTPDVHNVHDSGIVSQTVESSINVSVKREEPEYDEVGRIPGEKEPLKGILRKKKSGISFEERKGKTVSIDDTITVKIRDSGRSMTDDIYDKVGPLKRNDMINPAWLEDAGVGQGEVMKMMDNEKSFWEGFVQRYLYPLDKDPQTEKEMANKLLQLRNSVALGIAMINLLWMAINFMFQLKGGLTVTIQYSSPTKEDYLDDASPTTEYVAKVDLLGLLFVFVFAFILILQIAGMLMHRWGTFQHFISITELWNPFKSSKLKRQLAEKEREMTTEDAMKVCETLLNEHLPEYESEEEEEDEGKVREEFKEQIKNIQMHGSRHGIGRSVNLRTSMYRGSGRFDLNEASGTSRTLQLSLGQSLKRILGETYRETEDDKAPEEKEELEKMRRSHQLMHQKKEGPLPDPPKTFGHFSGAQTSLWRRLRINELTGKIPGYEELNRNLSRSMPTSPGVPESEETIYDEIPWAGTMGRQLGKRLKVLHKMRRGAQSVSREDRVPFGAEEQLLL</sequence>
<feature type="transmembrane region" description="Helical" evidence="20">
    <location>
        <begin position="1131"/>
        <end position="1155"/>
    </location>
</feature>
<evidence type="ECO:0000256" key="2">
    <source>
        <dbReference type="ARBA" id="ARBA00012543"/>
    </source>
</evidence>
<feature type="transmembrane region" description="Helical" evidence="20">
    <location>
        <begin position="1338"/>
        <end position="1362"/>
    </location>
</feature>
<evidence type="ECO:0000256" key="14">
    <source>
        <dbReference type="ARBA" id="ARBA00023180"/>
    </source>
</evidence>
<dbReference type="GO" id="GO:0004100">
    <property type="term" value="F:chitin synthase activity"/>
    <property type="evidence" value="ECO:0007669"/>
    <property type="project" value="UniProtKB-EC"/>
</dbReference>
<dbReference type="SUPFAM" id="SSF52540">
    <property type="entry name" value="P-loop containing nucleoside triphosphate hydrolases"/>
    <property type="match status" value="1"/>
</dbReference>
<keyword evidence="13 17" id="KW-0505">Motor protein</keyword>
<comment type="similarity">
    <text evidence="15">Belongs to the chitin synthase family. Class IV subfamily.</text>
</comment>
<feature type="transmembrane region" description="Helical" evidence="20">
    <location>
        <begin position="2035"/>
        <end position="2058"/>
    </location>
</feature>
<dbReference type="EC" id="2.4.1.16" evidence="2"/>
<evidence type="ECO:0000256" key="5">
    <source>
        <dbReference type="ARBA" id="ARBA00022679"/>
    </source>
</evidence>
<dbReference type="PROSITE" id="PS51456">
    <property type="entry name" value="MYOSIN_MOTOR"/>
    <property type="match status" value="1"/>
</dbReference>
<evidence type="ECO:0000256" key="12">
    <source>
        <dbReference type="ARBA" id="ARBA00023136"/>
    </source>
</evidence>
<feature type="coiled-coil region" evidence="18">
    <location>
        <begin position="576"/>
        <end position="603"/>
    </location>
</feature>
<evidence type="ECO:0000256" key="15">
    <source>
        <dbReference type="ARBA" id="ARBA00046329"/>
    </source>
</evidence>
<feature type="transmembrane region" description="Helical" evidence="20">
    <location>
        <begin position="2011"/>
        <end position="2029"/>
    </location>
</feature>
<dbReference type="Pfam" id="PF03142">
    <property type="entry name" value="Chitin_synth_2"/>
    <property type="match status" value="1"/>
</dbReference>
<evidence type="ECO:0000259" key="21">
    <source>
        <dbReference type="PROSITE" id="PS51456"/>
    </source>
</evidence>
<evidence type="ECO:0000256" key="17">
    <source>
        <dbReference type="PROSITE-ProRule" id="PRU00782"/>
    </source>
</evidence>
<keyword evidence="12 20" id="KW-0472">Membrane</keyword>
<dbReference type="Proteomes" id="UP001634394">
    <property type="component" value="Unassembled WGS sequence"/>
</dbReference>
<evidence type="ECO:0000256" key="13">
    <source>
        <dbReference type="ARBA" id="ARBA00023175"/>
    </source>
</evidence>
<dbReference type="FunFam" id="3.90.550.10:FF:000139">
    <property type="entry name" value="Chitin synthase 8"/>
    <property type="match status" value="1"/>
</dbReference>
<dbReference type="GO" id="GO:0003774">
    <property type="term" value="F:cytoskeletal motor activity"/>
    <property type="evidence" value="ECO:0007669"/>
    <property type="project" value="UniProtKB-UniRule"/>
</dbReference>
<dbReference type="Gene3D" id="1.10.10.820">
    <property type="match status" value="1"/>
</dbReference>
<evidence type="ECO:0000313" key="23">
    <source>
        <dbReference type="Proteomes" id="UP001634394"/>
    </source>
</evidence>
<feature type="compositionally biased region" description="Basic and acidic residues" evidence="19">
    <location>
        <begin position="859"/>
        <end position="945"/>
    </location>
</feature>
<feature type="region of interest" description="Disordered" evidence="19">
    <location>
        <begin position="2146"/>
        <end position="2184"/>
    </location>
</feature>
<dbReference type="EMBL" id="JBJQND010000018">
    <property type="protein sequence ID" value="KAL3836166.1"/>
    <property type="molecule type" value="Genomic_DNA"/>
</dbReference>
<evidence type="ECO:0000256" key="3">
    <source>
        <dbReference type="ARBA" id="ARBA00022475"/>
    </source>
</evidence>
<evidence type="ECO:0000256" key="16">
    <source>
        <dbReference type="ARBA" id="ARBA00048014"/>
    </source>
</evidence>
<feature type="transmembrane region" description="Helical" evidence="20">
    <location>
        <begin position="1977"/>
        <end position="1999"/>
    </location>
</feature>
<proteinExistence type="inferred from homology"/>
<dbReference type="Gene3D" id="6.20.240.20">
    <property type="match status" value="1"/>
</dbReference>
<keyword evidence="10 18" id="KW-0175">Coiled coil</keyword>
<feature type="transmembrane region" description="Helical" evidence="20">
    <location>
        <begin position="1167"/>
        <end position="1188"/>
    </location>
</feature>
<feature type="domain" description="Myosin motor" evidence="21">
    <location>
        <begin position="18"/>
        <end position="746"/>
    </location>
</feature>
<feature type="region of interest" description="Actin-binding" evidence="17">
    <location>
        <begin position="624"/>
        <end position="646"/>
    </location>
</feature>
<feature type="transmembrane region" description="Helical" evidence="20">
    <location>
        <begin position="1916"/>
        <end position="1941"/>
    </location>
</feature>
<dbReference type="GO" id="GO:0005524">
    <property type="term" value="F:ATP binding"/>
    <property type="evidence" value="ECO:0007669"/>
    <property type="project" value="UniProtKB-UniRule"/>
</dbReference>
<feature type="transmembrane region" description="Helical" evidence="20">
    <location>
        <begin position="1374"/>
        <end position="1394"/>
    </location>
</feature>
<keyword evidence="4" id="KW-0328">Glycosyltransferase</keyword>
<evidence type="ECO:0000256" key="7">
    <source>
        <dbReference type="ARBA" id="ARBA00022741"/>
    </source>
</evidence>
<dbReference type="Gene3D" id="3.40.850.10">
    <property type="entry name" value="Kinesin motor domain"/>
    <property type="match status" value="1"/>
</dbReference>
<keyword evidence="23" id="KW-1185">Reference proteome</keyword>
<dbReference type="PANTHER" id="PTHR22914">
    <property type="entry name" value="CHITIN SYNTHASE"/>
    <property type="match status" value="1"/>
</dbReference>
<dbReference type="PRINTS" id="PR00193">
    <property type="entry name" value="MYOSINHEAVY"/>
</dbReference>
<dbReference type="InterPro" id="IPR055120">
    <property type="entry name" value="Chs-1/2_IV_N"/>
</dbReference>
<feature type="compositionally biased region" description="Basic and acidic residues" evidence="19">
    <location>
        <begin position="1004"/>
        <end position="1013"/>
    </location>
</feature>
<organism evidence="22 23">
    <name type="scientific">Sinanodonta woodiana</name>
    <name type="common">Chinese pond mussel</name>
    <name type="synonym">Anodonta woodiana</name>
    <dbReference type="NCBI Taxonomy" id="1069815"/>
    <lineage>
        <taxon>Eukaryota</taxon>
        <taxon>Metazoa</taxon>
        <taxon>Spiralia</taxon>
        <taxon>Lophotrochozoa</taxon>
        <taxon>Mollusca</taxon>
        <taxon>Bivalvia</taxon>
        <taxon>Autobranchia</taxon>
        <taxon>Heteroconchia</taxon>
        <taxon>Palaeoheterodonta</taxon>
        <taxon>Unionida</taxon>
        <taxon>Unionoidea</taxon>
        <taxon>Unionidae</taxon>
        <taxon>Unioninae</taxon>
        <taxon>Sinanodonta</taxon>
    </lineage>
</organism>
<dbReference type="SMART" id="SM00242">
    <property type="entry name" value="MYSc"/>
    <property type="match status" value="1"/>
</dbReference>
<evidence type="ECO:0000313" key="22">
    <source>
        <dbReference type="EMBL" id="KAL3836166.1"/>
    </source>
</evidence>
<dbReference type="InterPro" id="IPR029044">
    <property type="entry name" value="Nucleotide-diphossugar_trans"/>
</dbReference>
<gene>
    <name evidence="22" type="ORF">ACJMK2_021608</name>
</gene>
<feature type="transmembrane region" description="Helical" evidence="20">
    <location>
        <begin position="1208"/>
        <end position="1228"/>
    </location>
</feature>
<evidence type="ECO:0000256" key="20">
    <source>
        <dbReference type="SAM" id="Phobius"/>
    </source>
</evidence>
<keyword evidence="9 20" id="KW-1133">Transmembrane helix</keyword>
<keyword evidence="17" id="KW-0009">Actin-binding</keyword>
<dbReference type="Pfam" id="PF00063">
    <property type="entry name" value="Myosin_head"/>
    <property type="match status" value="1"/>
</dbReference>
<evidence type="ECO:0000256" key="18">
    <source>
        <dbReference type="SAM" id="Coils"/>
    </source>
</evidence>